<keyword evidence="4" id="KW-1185">Reference proteome</keyword>
<dbReference type="GO" id="GO:0003677">
    <property type="term" value="F:DNA binding"/>
    <property type="evidence" value="ECO:0007669"/>
    <property type="project" value="UniProtKB-UniRule"/>
</dbReference>
<feature type="domain" description="SpoVT-AbrB" evidence="2">
    <location>
        <begin position="17"/>
        <end position="62"/>
    </location>
</feature>
<dbReference type="SMART" id="SM00966">
    <property type="entry name" value="SpoVT_AbrB"/>
    <property type="match status" value="1"/>
</dbReference>
<dbReference type="InterPro" id="IPR052975">
    <property type="entry name" value="Repressor-like_regulatory"/>
</dbReference>
<name>A0A6N7IPM4_9FIRM</name>
<evidence type="ECO:0000313" key="4">
    <source>
        <dbReference type="Proteomes" id="UP000441717"/>
    </source>
</evidence>
<dbReference type="EMBL" id="WHYR01000008">
    <property type="protein sequence ID" value="MQL51553.1"/>
    <property type="molecule type" value="Genomic_DNA"/>
</dbReference>
<dbReference type="Proteomes" id="UP000441717">
    <property type="component" value="Unassembled WGS sequence"/>
</dbReference>
<proteinExistence type="predicted"/>
<dbReference type="Pfam" id="PF04014">
    <property type="entry name" value="MazE_antitoxin"/>
    <property type="match status" value="1"/>
</dbReference>
<keyword evidence="1 3" id="KW-0238">DNA-binding</keyword>
<dbReference type="Gene3D" id="2.10.260.10">
    <property type="match status" value="1"/>
</dbReference>
<evidence type="ECO:0000256" key="1">
    <source>
        <dbReference type="PROSITE-ProRule" id="PRU01076"/>
    </source>
</evidence>
<dbReference type="InterPro" id="IPR037914">
    <property type="entry name" value="SpoVT-AbrB_sf"/>
</dbReference>
<dbReference type="PANTHER" id="PTHR34860">
    <property type="entry name" value="REPRESSOR-LIKE PROTEIN SSO7C3"/>
    <property type="match status" value="1"/>
</dbReference>
<dbReference type="AlphaFoldDB" id="A0A6N7IPM4"/>
<dbReference type="PROSITE" id="PS51740">
    <property type="entry name" value="SPOVT_ABRB"/>
    <property type="match status" value="1"/>
</dbReference>
<accession>A0A6N7IPM4</accession>
<dbReference type="NCBIfam" id="TIGR01439">
    <property type="entry name" value="lp_hng_hel_AbrB"/>
    <property type="match status" value="1"/>
</dbReference>
<evidence type="ECO:0000313" key="3">
    <source>
        <dbReference type="EMBL" id="MQL51553.1"/>
    </source>
</evidence>
<comment type="caution">
    <text evidence="3">The sequence shown here is derived from an EMBL/GenBank/DDBJ whole genome shotgun (WGS) entry which is preliminary data.</text>
</comment>
<protein>
    <submittedName>
        <fullName evidence="3">AbrB/MazE/SpoVT family DNA-binding domain-containing protein</fullName>
    </submittedName>
</protein>
<evidence type="ECO:0000259" key="2">
    <source>
        <dbReference type="PROSITE" id="PS51740"/>
    </source>
</evidence>
<dbReference type="PANTHER" id="PTHR34860:SF6">
    <property type="entry name" value="REPRESSOR-LIKE PROTEIN SSO7C3"/>
    <property type="match status" value="1"/>
</dbReference>
<gene>
    <name evidence="3" type="ORF">GFC01_04595</name>
</gene>
<dbReference type="OrthoDB" id="9811597at2"/>
<sequence length="103" mass="11815">MVRMSYQVRRSGMDDQFDVIRITSKGQMTLPVRARKGLNIKEGDHLAVYIHGEEIILRKFSPFRQASPQDAIFHLIGKGHGPADLSEKHDYYLTQAKEESTKQ</sequence>
<reference evidence="3 4" key="1">
    <citation type="submission" date="2019-10" db="EMBL/GenBank/DDBJ databases">
        <title>Comparative genomics of sulfur disproportionating microorganisms.</title>
        <authorList>
            <person name="Ward L.M."/>
            <person name="Bertran E."/>
            <person name="Johnston D."/>
        </authorList>
    </citation>
    <scope>NUCLEOTIDE SEQUENCE [LARGE SCALE GENOMIC DNA]</scope>
    <source>
        <strain evidence="3 4">DSM 14055</strain>
    </source>
</reference>
<organism evidence="3 4">
    <name type="scientific">Desulfofundulus thermobenzoicus</name>
    <dbReference type="NCBI Taxonomy" id="29376"/>
    <lineage>
        <taxon>Bacteria</taxon>
        <taxon>Bacillati</taxon>
        <taxon>Bacillota</taxon>
        <taxon>Clostridia</taxon>
        <taxon>Eubacteriales</taxon>
        <taxon>Peptococcaceae</taxon>
        <taxon>Desulfofundulus</taxon>
    </lineage>
</organism>
<dbReference type="SUPFAM" id="SSF89447">
    <property type="entry name" value="AbrB/MazE/MraZ-like"/>
    <property type="match status" value="1"/>
</dbReference>
<dbReference type="InterPro" id="IPR007159">
    <property type="entry name" value="SpoVT-AbrB_dom"/>
</dbReference>